<dbReference type="PANTHER" id="PTHR21197">
    <property type="entry name" value="UDP-GALACTOPYRANOSE MUTASE"/>
    <property type="match status" value="1"/>
</dbReference>
<dbReference type="GO" id="GO:0005829">
    <property type="term" value="C:cytosol"/>
    <property type="evidence" value="ECO:0007669"/>
    <property type="project" value="TreeGrafter"/>
</dbReference>
<dbReference type="GO" id="GO:0016491">
    <property type="term" value="F:oxidoreductase activity"/>
    <property type="evidence" value="ECO:0007669"/>
    <property type="project" value="InterPro"/>
</dbReference>
<accession>A0A1D9GAI0</accession>
<reference evidence="2" key="2">
    <citation type="submission" date="2022-10" db="EMBL/GenBank/DDBJ databases">
        <authorList>
            <person name="Ngo T.-E."/>
        </authorList>
    </citation>
    <scope>NUCLEOTIDE SEQUENCE</scope>
    <source>
        <strain evidence="2">JHB</strain>
    </source>
</reference>
<dbReference type="PANTHER" id="PTHR21197:SF0">
    <property type="entry name" value="UDP-GALACTOPYRANOSE MUTASE"/>
    <property type="match status" value="1"/>
</dbReference>
<name>A0A1D9GAI0_MOOP1</name>
<dbReference type="Pfam" id="PF01593">
    <property type="entry name" value="Amino_oxidase"/>
    <property type="match status" value="1"/>
</dbReference>
<protein>
    <recommendedName>
        <fullName evidence="1">Amine oxidase domain-containing protein</fullName>
    </recommendedName>
</protein>
<reference evidence="2" key="1">
    <citation type="journal article" date="2017" name="Proc. Natl. Acad. Sci. U.S.A.">
        <title>Comparative genomics uncovers the prolific and distinctive metabolic potential of the cyanobacterial genus Moorea.</title>
        <authorList>
            <person name="Leao T."/>
            <person name="Castelao G."/>
            <person name="Korobeynikov A."/>
            <person name="Monroe E.A."/>
            <person name="Podell S."/>
            <person name="Glukhov E."/>
            <person name="Allen E.E."/>
            <person name="Gerwick W.H."/>
            <person name="Gerwick L."/>
        </authorList>
    </citation>
    <scope>NUCLEOTIDE SEQUENCE</scope>
    <source>
        <strain evidence="2">JHB</strain>
    </source>
</reference>
<evidence type="ECO:0000313" key="2">
    <source>
        <dbReference type="EMBL" id="AOY84613.2"/>
    </source>
</evidence>
<dbReference type="Proteomes" id="UP000176944">
    <property type="component" value="Chromosome"/>
</dbReference>
<dbReference type="Gene3D" id="3.50.50.60">
    <property type="entry name" value="FAD/NAD(P)-binding domain"/>
    <property type="match status" value="1"/>
</dbReference>
<proteinExistence type="predicted"/>
<dbReference type="GO" id="GO:0050660">
    <property type="term" value="F:flavin adenine dinucleotide binding"/>
    <property type="evidence" value="ECO:0007669"/>
    <property type="project" value="TreeGrafter"/>
</dbReference>
<evidence type="ECO:0000259" key="1">
    <source>
        <dbReference type="Pfam" id="PF01593"/>
    </source>
</evidence>
<dbReference type="InterPro" id="IPR002937">
    <property type="entry name" value="Amino_oxidase"/>
</dbReference>
<dbReference type="InterPro" id="IPR036188">
    <property type="entry name" value="FAD/NAD-bd_sf"/>
</dbReference>
<dbReference type="SUPFAM" id="SSF51905">
    <property type="entry name" value="FAD/NAD(P)-binding domain"/>
    <property type="match status" value="1"/>
</dbReference>
<sequence length="432" mass="48354">MITKTFIIGGGITGLSAGIASGLPVFEAVEVPGGICASYYVRPGSRERLPNLPKDGEAYHFEIGGGHWIFGGDPTVVRFIKSLTPVGSYARRCSVYFRNQKLYVPYPIQNHLRFLGSEIIERSLAEMATPQGSFSTMQEWLQVSFGKTLCELFFHPFHDLYTAGLYKKIIPQDAYKSPVNLSLAIRGGLSDVAPVGYNTRFIYPFEGLNTLAQGMAERCDIRYGKRAVRIDVKAKEVFFANGSSESYETLISTLPLNRMVEMTELTIDADPDPYTSVLVLNIGAVRGENCPDDHWLYNPDATSKFHRVAFYSNVDPLFLPKSAREKGDRVSIGVERAYLGGKKPTREEISQYSEAVVKELQSWGFIGEAEVVDPTWIDVAYTWSLPKSDWKQKALHILEQNNIYQVGRYGRWIFQGIADSIRDGFIVGSSFK</sequence>
<dbReference type="EMBL" id="CP017708">
    <property type="protein sequence ID" value="AOY84613.2"/>
    <property type="molecule type" value="Genomic_DNA"/>
</dbReference>
<feature type="domain" description="Amine oxidase" evidence="1">
    <location>
        <begin position="25"/>
        <end position="260"/>
    </location>
</feature>
<organism evidence="2">
    <name type="scientific">Moorena producens (strain JHB)</name>
    <dbReference type="NCBI Taxonomy" id="1454205"/>
    <lineage>
        <taxon>Bacteria</taxon>
        <taxon>Bacillati</taxon>
        <taxon>Cyanobacteriota</taxon>
        <taxon>Cyanophyceae</taxon>
        <taxon>Coleofasciculales</taxon>
        <taxon>Coleofasciculaceae</taxon>
        <taxon>Moorena</taxon>
    </lineage>
</organism>
<dbReference type="AlphaFoldDB" id="A0A1D9GAI0"/>
<gene>
    <name evidence="2" type="ORF">BJP36_10565</name>
</gene>
<dbReference type="GO" id="GO:0008767">
    <property type="term" value="F:UDP-galactopyranose mutase activity"/>
    <property type="evidence" value="ECO:0007669"/>
    <property type="project" value="TreeGrafter"/>
</dbReference>